<organism evidence="2 3">
    <name type="scientific">Ustilago hordei</name>
    <name type="common">Barley covered smut fungus</name>
    <dbReference type="NCBI Taxonomy" id="120017"/>
    <lineage>
        <taxon>Eukaryota</taxon>
        <taxon>Fungi</taxon>
        <taxon>Dikarya</taxon>
        <taxon>Basidiomycota</taxon>
        <taxon>Ustilaginomycotina</taxon>
        <taxon>Ustilaginomycetes</taxon>
        <taxon>Ustilaginales</taxon>
        <taxon>Ustilaginaceae</taxon>
        <taxon>Ustilago</taxon>
    </lineage>
</organism>
<sequence>MATCSPSLGSSAVRCHRDHHRERGTLRVKQVRRPASIPALDVMRDTHTGGRYPMERRVRFSALRKAQSILSDGRSRLAMKFEADGQDSKVQVMGCIVGKAEPAKVMRAVAEAEAISRNGGRGPVSRWWPNVNPPLKCLYNDSEPEENKAKSPERRDEASYRASQASLLFFVDTMSQVTQISTNHRRSNPSGRSDGAAFLSLLTIASPRLAIERQRA</sequence>
<feature type="region of interest" description="Disordered" evidence="1">
    <location>
        <begin position="138"/>
        <end position="159"/>
    </location>
</feature>
<reference evidence="2 3" key="1">
    <citation type="journal article" date="2012" name="Plant Cell">
        <title>Genome comparison of barley and maize smut fungi reveals targeted loss of RNA silencing components and species-specific presence of transposable elements.</title>
        <authorList>
            <person name="Laurie J.D."/>
            <person name="Ali S."/>
            <person name="Linning R."/>
            <person name="Mannhaupt G."/>
            <person name="Wong P."/>
            <person name="Gueldener U."/>
            <person name="Muensterkoetter M."/>
            <person name="Moore R."/>
            <person name="Kahmann R."/>
            <person name="Bakkeren G."/>
            <person name="Schirawski J."/>
        </authorList>
    </citation>
    <scope>NUCLEOTIDE SEQUENCE [LARGE SCALE GENOMIC DNA]</scope>
    <source>
        <strain evidence="3">Uh4875-4</strain>
    </source>
</reference>
<name>I2FMG9_USTHO</name>
<accession>I2FMG9</accession>
<evidence type="ECO:0000256" key="1">
    <source>
        <dbReference type="SAM" id="MobiDB-lite"/>
    </source>
</evidence>
<evidence type="ECO:0000313" key="2">
    <source>
        <dbReference type="EMBL" id="CCF48112.1"/>
    </source>
</evidence>
<protein>
    <submittedName>
        <fullName evidence="2">Uncharacterized protein</fullName>
    </submittedName>
</protein>
<gene>
    <name evidence="2" type="ORF">UHOR_12803</name>
</gene>
<feature type="compositionally biased region" description="Basic and acidic residues" evidence="1">
    <location>
        <begin position="145"/>
        <end position="159"/>
    </location>
</feature>
<dbReference type="AlphaFoldDB" id="I2FMG9"/>
<keyword evidence="3" id="KW-1185">Reference proteome</keyword>
<evidence type="ECO:0000313" key="3">
    <source>
        <dbReference type="Proteomes" id="UP000006174"/>
    </source>
</evidence>
<dbReference type="Proteomes" id="UP000006174">
    <property type="component" value="Unassembled WGS sequence"/>
</dbReference>
<comment type="caution">
    <text evidence="2">The sequence shown here is derived from an EMBL/GenBank/DDBJ whole genome shotgun (WGS) entry which is preliminary data.</text>
</comment>
<proteinExistence type="predicted"/>
<dbReference type="HOGENOM" id="CLU_1278468_0_0_1"/>
<dbReference type="EMBL" id="CAGI01000090">
    <property type="protein sequence ID" value="CCF48112.1"/>
    <property type="molecule type" value="Genomic_DNA"/>
</dbReference>